<evidence type="ECO:0000259" key="9">
    <source>
        <dbReference type="Pfam" id="PF01636"/>
    </source>
</evidence>
<dbReference type="Pfam" id="PF01636">
    <property type="entry name" value="APH"/>
    <property type="match status" value="1"/>
</dbReference>
<accession>A0A7H0INI1</accession>
<dbReference type="SUPFAM" id="SSF56112">
    <property type="entry name" value="Protein kinase-like (PK-like)"/>
    <property type="match status" value="1"/>
</dbReference>
<reference evidence="10 11" key="1">
    <citation type="submission" date="2020-08" db="EMBL/GenBank/DDBJ databases">
        <title>A novel species.</title>
        <authorList>
            <person name="Gao J."/>
        </authorList>
    </citation>
    <scope>NUCLEOTIDE SEQUENCE [LARGE SCALE GENOMIC DNA]</scope>
    <source>
        <strain evidence="10 11">CRXT-G-22</strain>
    </source>
</reference>
<evidence type="ECO:0000256" key="6">
    <source>
        <dbReference type="ARBA" id="ARBA00023251"/>
    </source>
</evidence>
<evidence type="ECO:0000256" key="7">
    <source>
        <dbReference type="PIRSR" id="PIRSR000706-1"/>
    </source>
</evidence>
<dbReference type="KEGG" id="sroi:IAG44_36080"/>
<evidence type="ECO:0000256" key="4">
    <source>
        <dbReference type="ARBA" id="ARBA00022777"/>
    </source>
</evidence>
<dbReference type="InterPro" id="IPR011009">
    <property type="entry name" value="Kinase-like_dom_sf"/>
</dbReference>
<keyword evidence="2 10" id="KW-0808">Transferase</keyword>
<protein>
    <submittedName>
        <fullName evidence="10">Aminoglycoside 3'-phosphotransferase</fullName>
    </submittedName>
</protein>
<dbReference type="GO" id="GO:0005524">
    <property type="term" value="F:ATP binding"/>
    <property type="evidence" value="ECO:0007669"/>
    <property type="project" value="UniProtKB-KW"/>
</dbReference>
<feature type="domain" description="Aminoglycoside phosphotransferase" evidence="9">
    <location>
        <begin position="14"/>
        <end position="226"/>
    </location>
</feature>
<dbReference type="PANTHER" id="PTHR21310:SF41">
    <property type="entry name" value="3'-PHOSPHOTRANSFERASE, PUTATIVE-RELATED"/>
    <property type="match status" value="1"/>
</dbReference>
<keyword evidence="3" id="KW-0547">Nucleotide-binding</keyword>
<dbReference type="InterPro" id="IPR024165">
    <property type="entry name" value="Kan/Strep_kinase"/>
</dbReference>
<dbReference type="RefSeq" id="WP_187751272.1">
    <property type="nucleotide sequence ID" value="NZ_CP060828.1"/>
</dbReference>
<dbReference type="EMBL" id="CP060828">
    <property type="protein sequence ID" value="QNP74347.1"/>
    <property type="molecule type" value="Genomic_DNA"/>
</dbReference>
<feature type="active site" description="Proton acceptor" evidence="7">
    <location>
        <position position="163"/>
    </location>
</feature>
<keyword evidence="4" id="KW-0418">Kinase</keyword>
<dbReference type="Proteomes" id="UP000516052">
    <property type="component" value="Chromosome"/>
</dbReference>
<comment type="similarity">
    <text evidence="1">Belongs to the aminoglycoside phosphotransferase family.</text>
</comment>
<proteinExistence type="inferred from homology"/>
<dbReference type="PANTHER" id="PTHR21310">
    <property type="entry name" value="AMINOGLYCOSIDE PHOSPHOTRANSFERASE-RELATED-RELATED"/>
    <property type="match status" value="1"/>
</dbReference>
<organism evidence="10 11">
    <name type="scientific">Streptomyces roseirectus</name>
    <dbReference type="NCBI Taxonomy" id="2768066"/>
    <lineage>
        <taxon>Bacteria</taxon>
        <taxon>Bacillati</taxon>
        <taxon>Actinomycetota</taxon>
        <taxon>Actinomycetes</taxon>
        <taxon>Kitasatosporales</taxon>
        <taxon>Streptomycetaceae</taxon>
        <taxon>Streptomyces</taxon>
    </lineage>
</organism>
<feature type="binding site" evidence="8">
    <location>
        <position position="168"/>
    </location>
    <ligand>
        <name>Mg(2+)</name>
        <dbReference type="ChEBI" id="CHEBI:18420"/>
    </ligand>
</feature>
<evidence type="ECO:0000313" key="10">
    <source>
        <dbReference type="EMBL" id="QNP74347.1"/>
    </source>
</evidence>
<dbReference type="AlphaFoldDB" id="A0A7H0INI1"/>
<dbReference type="NCBIfam" id="NF033068">
    <property type="entry name" value="APH_3p"/>
    <property type="match status" value="1"/>
</dbReference>
<dbReference type="Gene3D" id="3.90.1200.10">
    <property type="match status" value="1"/>
</dbReference>
<dbReference type="GO" id="GO:0016773">
    <property type="term" value="F:phosphotransferase activity, alcohol group as acceptor"/>
    <property type="evidence" value="ECO:0007669"/>
    <property type="project" value="InterPro"/>
</dbReference>
<dbReference type="GO" id="GO:0046872">
    <property type="term" value="F:metal ion binding"/>
    <property type="evidence" value="ECO:0007669"/>
    <property type="project" value="UniProtKB-KW"/>
</dbReference>
<evidence type="ECO:0000256" key="2">
    <source>
        <dbReference type="ARBA" id="ARBA00022679"/>
    </source>
</evidence>
<evidence type="ECO:0000256" key="3">
    <source>
        <dbReference type="ARBA" id="ARBA00022741"/>
    </source>
</evidence>
<dbReference type="InterPro" id="IPR002575">
    <property type="entry name" value="Aminoglycoside_PTrfase"/>
</dbReference>
<dbReference type="CDD" id="cd05150">
    <property type="entry name" value="APH"/>
    <property type="match status" value="1"/>
</dbReference>
<keyword evidence="8" id="KW-0460">Magnesium</keyword>
<dbReference type="InterPro" id="IPR051678">
    <property type="entry name" value="AGP_Transferase"/>
</dbReference>
<gene>
    <name evidence="10" type="ORF">IAG44_36080</name>
</gene>
<keyword evidence="11" id="KW-1185">Reference proteome</keyword>
<name>A0A7H0INI1_9ACTN</name>
<evidence type="ECO:0000313" key="11">
    <source>
        <dbReference type="Proteomes" id="UP000516052"/>
    </source>
</evidence>
<dbReference type="GO" id="GO:0046677">
    <property type="term" value="P:response to antibiotic"/>
    <property type="evidence" value="ECO:0007669"/>
    <property type="project" value="UniProtKB-KW"/>
</dbReference>
<evidence type="ECO:0000256" key="5">
    <source>
        <dbReference type="ARBA" id="ARBA00022840"/>
    </source>
</evidence>
<feature type="binding site" evidence="8">
    <location>
        <position position="183"/>
    </location>
    <ligand>
        <name>Mg(2+)</name>
        <dbReference type="ChEBI" id="CHEBI:18420"/>
    </ligand>
</feature>
<keyword evidence="8" id="KW-0479">Metal-binding</keyword>
<sequence length="235" mass="26017">MMRGMRSLFPHHTWTPVTEGESGADVFRLTGAGPTLYAKTGPEVPEETERLRWLTGTGIPVPAIVASDERWLVTEAVEGVPADDAPEALADLARALHALPAATCPFDRRLDTTTDEARRRVRDGLVRLDDLEEEYTGWSGERLLAELERTRPVVEDLVVCHGDLCPDNVLVDPRTGRVSGVIDVGRLGVADRHADLALVLRELTGGRGWRFLEAYGAGRVDEERLAYYVLLDEFF</sequence>
<dbReference type="GO" id="GO:0016301">
    <property type="term" value="F:kinase activity"/>
    <property type="evidence" value="ECO:0007669"/>
    <property type="project" value="UniProtKB-KW"/>
</dbReference>
<evidence type="ECO:0000256" key="1">
    <source>
        <dbReference type="ARBA" id="ARBA00006219"/>
    </source>
</evidence>
<dbReference type="PIRSF" id="PIRSF000706">
    <property type="entry name" value="Kanamycin_kin"/>
    <property type="match status" value="1"/>
</dbReference>
<dbReference type="Gene3D" id="3.30.200.20">
    <property type="entry name" value="Phosphorylase Kinase, domain 1"/>
    <property type="match status" value="1"/>
</dbReference>
<evidence type="ECO:0000256" key="8">
    <source>
        <dbReference type="PIRSR" id="PIRSR000706-2"/>
    </source>
</evidence>
<keyword evidence="6" id="KW-0046">Antibiotic resistance</keyword>
<keyword evidence="5" id="KW-0067">ATP-binding</keyword>